<keyword evidence="4" id="KW-0482">Metalloprotease</keyword>
<evidence type="ECO:0000256" key="4">
    <source>
        <dbReference type="ARBA" id="ARBA00023049"/>
    </source>
</evidence>
<accession>A0A0G3EGW0</accession>
<dbReference type="AlphaFoldDB" id="A0A0G3EGW0"/>
<dbReference type="InterPro" id="IPR000994">
    <property type="entry name" value="Pept_M24"/>
</dbReference>
<evidence type="ECO:0000256" key="5">
    <source>
        <dbReference type="RuleBase" id="RU000590"/>
    </source>
</evidence>
<organism evidence="7 8">
    <name type="scientific">Kiritimatiella glycovorans</name>
    <dbReference type="NCBI Taxonomy" id="1307763"/>
    <lineage>
        <taxon>Bacteria</taxon>
        <taxon>Pseudomonadati</taxon>
        <taxon>Kiritimatiellota</taxon>
        <taxon>Kiritimatiellia</taxon>
        <taxon>Kiritimatiellales</taxon>
        <taxon>Kiritimatiellaceae</taxon>
        <taxon>Kiritimatiella</taxon>
    </lineage>
</organism>
<evidence type="ECO:0000313" key="8">
    <source>
        <dbReference type="Proteomes" id="UP000035268"/>
    </source>
</evidence>
<keyword evidence="7" id="KW-0224">Dipeptidase</keyword>
<evidence type="ECO:0000256" key="2">
    <source>
        <dbReference type="ARBA" id="ARBA00022723"/>
    </source>
</evidence>
<dbReference type="GO" id="GO:0008237">
    <property type="term" value="F:metallopeptidase activity"/>
    <property type="evidence" value="ECO:0007669"/>
    <property type="project" value="UniProtKB-KW"/>
</dbReference>
<dbReference type="PANTHER" id="PTHR46112">
    <property type="entry name" value="AMINOPEPTIDASE"/>
    <property type="match status" value="1"/>
</dbReference>
<feature type="domain" description="Peptidase M24" evidence="6">
    <location>
        <begin position="145"/>
        <end position="365"/>
    </location>
</feature>
<evidence type="ECO:0000259" key="6">
    <source>
        <dbReference type="Pfam" id="PF00557"/>
    </source>
</evidence>
<dbReference type="InterPro" id="IPR050659">
    <property type="entry name" value="Peptidase_M24B"/>
</dbReference>
<comment type="similarity">
    <text evidence="5">Belongs to the peptidase M24B family.</text>
</comment>
<dbReference type="PROSITE" id="PS00491">
    <property type="entry name" value="PROLINE_PEPTIDASE"/>
    <property type="match status" value="1"/>
</dbReference>
<keyword evidence="1" id="KW-0645">Protease</keyword>
<evidence type="ECO:0000256" key="1">
    <source>
        <dbReference type="ARBA" id="ARBA00022670"/>
    </source>
</evidence>
<dbReference type="Pfam" id="PF00557">
    <property type="entry name" value="Peptidase_M24"/>
    <property type="match status" value="1"/>
</dbReference>
<dbReference type="EMBL" id="CP010904">
    <property type="protein sequence ID" value="AKJ65711.1"/>
    <property type="molecule type" value="Genomic_DNA"/>
</dbReference>
<dbReference type="KEGG" id="vbl:L21SP4_02489"/>
<proteinExistence type="inferred from homology"/>
<gene>
    <name evidence="7" type="primary">pepQ</name>
    <name evidence="7" type="ORF">L21SP4_02489</name>
</gene>
<reference evidence="7 8" key="2">
    <citation type="journal article" date="2016" name="ISME J.">
        <title>Characterization of the first cultured representative of Verrucomicrobia subdivision 5 indicates the proposal of a novel phylum.</title>
        <authorList>
            <person name="Spring S."/>
            <person name="Bunk B."/>
            <person name="Sproer C."/>
            <person name="Schumann P."/>
            <person name="Rohde M."/>
            <person name="Tindall B.J."/>
            <person name="Klenk H.P."/>
        </authorList>
    </citation>
    <scope>NUCLEOTIDE SEQUENCE [LARGE SCALE GENOMIC DNA]</scope>
    <source>
        <strain evidence="7 8">L21-Fru-AB</strain>
    </source>
</reference>
<dbReference type="InterPro" id="IPR001131">
    <property type="entry name" value="Peptidase_M24B_aminopep-P_CS"/>
</dbReference>
<keyword evidence="8" id="KW-1185">Reference proteome</keyword>
<dbReference type="Gene3D" id="3.90.230.10">
    <property type="entry name" value="Creatinase/methionine aminopeptidase superfamily"/>
    <property type="match status" value="1"/>
</dbReference>
<dbReference type="Proteomes" id="UP000035268">
    <property type="component" value="Chromosome"/>
</dbReference>
<dbReference type="GO" id="GO:0006508">
    <property type="term" value="P:proteolysis"/>
    <property type="evidence" value="ECO:0007669"/>
    <property type="project" value="UniProtKB-KW"/>
</dbReference>
<dbReference type="SUPFAM" id="SSF55920">
    <property type="entry name" value="Creatinase/aminopeptidase"/>
    <property type="match status" value="1"/>
</dbReference>
<dbReference type="STRING" id="1307763.L21SP4_02489"/>
<keyword evidence="3 7" id="KW-0378">Hydrolase</keyword>
<reference evidence="8" key="1">
    <citation type="submission" date="2015-02" db="EMBL/GenBank/DDBJ databases">
        <title>Description and complete genome sequence of the first cultured representative of the subdivision 5 of the Verrucomicrobia phylum.</title>
        <authorList>
            <person name="Spring S."/>
            <person name="Bunk B."/>
            <person name="Sproer C."/>
            <person name="Klenk H.-P."/>
        </authorList>
    </citation>
    <scope>NUCLEOTIDE SEQUENCE [LARGE SCALE GENOMIC DNA]</scope>
    <source>
        <strain evidence="8">L21-Fru-AB</strain>
    </source>
</reference>
<evidence type="ECO:0000256" key="3">
    <source>
        <dbReference type="ARBA" id="ARBA00022801"/>
    </source>
</evidence>
<dbReference type="GO" id="GO:0046872">
    <property type="term" value="F:metal ion binding"/>
    <property type="evidence" value="ECO:0007669"/>
    <property type="project" value="UniProtKB-KW"/>
</dbReference>
<protein>
    <submittedName>
        <fullName evidence="7">Xaa-Pro dipeptidase</fullName>
        <ecNumber evidence="7">3.4.13.9</ecNumber>
    </submittedName>
</protein>
<dbReference type="GO" id="GO:0102009">
    <property type="term" value="F:proline dipeptidase activity"/>
    <property type="evidence" value="ECO:0007669"/>
    <property type="project" value="UniProtKB-EC"/>
</dbReference>
<evidence type="ECO:0000313" key="7">
    <source>
        <dbReference type="EMBL" id="AKJ65711.1"/>
    </source>
</evidence>
<dbReference type="InterPro" id="IPR036005">
    <property type="entry name" value="Creatinase/aminopeptidase-like"/>
</dbReference>
<keyword evidence="2 5" id="KW-0479">Metal-binding</keyword>
<name>A0A0G3EGW0_9BACT</name>
<sequence>MRVKGMKTKKLTTPVLRVGDTARAPDLRYWTGLSIPDPIVMVRRAADGHVVVPEMERNRVEAAVGGSLRVWTPEELGVRKGGRRDRTEWCRRLLRRLDIGRVVTTPDTAAGIVRALVRAGFRVDLSERAAACERACKTEAELRGLRESQRAAADAMRRAAFIIADSAIDRSGRLVHEKRMLTPARLRRAIRTVLLDHDCLAPEVIAAGGAESADPHHPGEAEYRAGTPIVVDIFPRHAGHGYCGDLTRTFCRGPAPRALRDMVRAVRAAQREALSMVCPGVRGDEVHRRVCALFRERGYVTDVRSRPPSGFIHGTGHGVGLEIHEAPRIAPGGGVLEEGHVVTIEPGLYYPGTGGVRIEDTVEITRDGNRLLAPCSRRWEFR</sequence>
<dbReference type="PANTHER" id="PTHR46112:SF2">
    <property type="entry name" value="XAA-PRO AMINOPEPTIDASE P-RELATED"/>
    <property type="match status" value="1"/>
</dbReference>
<dbReference type="EC" id="3.4.13.9" evidence="7"/>